<protein>
    <recommendedName>
        <fullName evidence="4">Outer membrane protein beta-barrel domain-containing protein</fullName>
    </recommendedName>
</protein>
<organism evidence="2 3">
    <name type="scientific">Candidatus Haliotispira prima</name>
    <dbReference type="NCBI Taxonomy" id="3034016"/>
    <lineage>
        <taxon>Bacteria</taxon>
        <taxon>Pseudomonadati</taxon>
        <taxon>Spirochaetota</taxon>
        <taxon>Spirochaetia</taxon>
        <taxon>Spirochaetales</taxon>
        <taxon>Spirochaetaceae</taxon>
        <taxon>Candidatus Haliotispira</taxon>
    </lineage>
</organism>
<evidence type="ECO:0000256" key="1">
    <source>
        <dbReference type="SAM" id="Phobius"/>
    </source>
</evidence>
<dbReference type="EMBL" id="CP123443">
    <property type="protein sequence ID" value="WGK68658.1"/>
    <property type="molecule type" value="Genomic_DNA"/>
</dbReference>
<evidence type="ECO:0000313" key="3">
    <source>
        <dbReference type="Proteomes" id="UP001228690"/>
    </source>
</evidence>
<gene>
    <name evidence="2" type="ORF">P0082_09230</name>
</gene>
<keyword evidence="1" id="KW-0472">Membrane</keyword>
<proteinExistence type="predicted"/>
<keyword evidence="1" id="KW-1133">Transmembrane helix</keyword>
<evidence type="ECO:0008006" key="4">
    <source>
        <dbReference type="Google" id="ProtNLM"/>
    </source>
</evidence>
<feature type="transmembrane region" description="Helical" evidence="1">
    <location>
        <begin position="33"/>
        <end position="54"/>
    </location>
</feature>
<name>A0ABY8MFH1_9SPIO</name>
<reference evidence="2 3" key="1">
    <citation type="submission" date="2023-04" db="EMBL/GenBank/DDBJ databases">
        <title>Spirochaete genome identified in red abalone sample constitutes a novel genus.</title>
        <authorList>
            <person name="Sharma S.P."/>
            <person name="Purcell C.M."/>
            <person name="Hyde J.R."/>
            <person name="Severin A.J."/>
        </authorList>
    </citation>
    <scope>NUCLEOTIDE SEQUENCE [LARGE SCALE GENOMIC DNA]</scope>
    <source>
        <strain evidence="2 3">SP-2023</strain>
    </source>
</reference>
<dbReference type="RefSeq" id="WP_326926844.1">
    <property type="nucleotide sequence ID" value="NZ_CP123443.1"/>
</dbReference>
<keyword evidence="1" id="KW-0812">Transmembrane</keyword>
<keyword evidence="3" id="KW-1185">Reference proteome</keyword>
<accession>A0ABY8MFH1</accession>
<evidence type="ECO:0000313" key="2">
    <source>
        <dbReference type="EMBL" id="WGK68658.1"/>
    </source>
</evidence>
<sequence>MMEYLRMPDIGHSCFARFACLDRRACRVTARKLLPVCLIALWTLGPLGAIAIRFPSAGPVVSVHAQEANREPNQGSNQGPDQGSNRNLNLEIFWQDIFETRKAEKPRPDSSEYPVPPPVLSFGHRYRDDYAIDPAERPQERNPALPANLEERGIWESYRKGQKKLDEKMARQEKRRFNDEFRLGFVLDTYLGVPNLLKIGNLTSSVNIPTPYLFDQQITDATPASKNVPIANNYYEFSVVLHMAQFFELGLGLGYQSDAFLNRLSTIGDSKEYLDGNISRQALYAVRYQKDILFFGLGVAFLLPWVLETKSKTVLGLRVSGSLAMGIVTQEVLDLVRPSLPSSVTPLNTDPDPAYARISGITINNDNLNFKITASVGAYFEIVGFRLYVGYSLRYFPERLYPDSTYYVLQDFGSGGNVSYSSIGFPEIQTIHSVNISIQYWLNPLELLGKRSVYLKEQKKRRRPARPLSHRIG</sequence>
<dbReference type="Proteomes" id="UP001228690">
    <property type="component" value="Chromosome"/>
</dbReference>